<name>A0A371B0A5_9BRAD</name>
<gene>
    <name evidence="1" type="ORF">DXH78_19530</name>
</gene>
<sequence length="86" mass="9581">MTHRTIQVVVRRTVTYERIVTAQVEETAERVNDDARYPMLCTDEAKDAAIAKAKSNTLTGWEPGATEYEAVWAQVVPNGKMVDVAI</sequence>
<organism evidence="1 2">
    <name type="scientific">Undibacter mobilis</name>
    <dbReference type="NCBI Taxonomy" id="2292256"/>
    <lineage>
        <taxon>Bacteria</taxon>
        <taxon>Pseudomonadati</taxon>
        <taxon>Pseudomonadota</taxon>
        <taxon>Alphaproteobacteria</taxon>
        <taxon>Hyphomicrobiales</taxon>
        <taxon>Nitrobacteraceae</taxon>
        <taxon>Undibacter</taxon>
    </lineage>
</organism>
<dbReference type="EMBL" id="QRGO01000004">
    <property type="protein sequence ID" value="RDV01029.1"/>
    <property type="molecule type" value="Genomic_DNA"/>
</dbReference>
<reference evidence="2" key="1">
    <citation type="submission" date="2018-08" db="EMBL/GenBank/DDBJ databases">
        <authorList>
            <person name="Kim S.-J."/>
            <person name="Jung G.-Y."/>
        </authorList>
    </citation>
    <scope>NUCLEOTIDE SEQUENCE [LARGE SCALE GENOMIC DNA]</scope>
    <source>
        <strain evidence="2">GY_H</strain>
    </source>
</reference>
<dbReference type="AlphaFoldDB" id="A0A371B0A5"/>
<keyword evidence="2" id="KW-1185">Reference proteome</keyword>
<evidence type="ECO:0000313" key="2">
    <source>
        <dbReference type="Proteomes" id="UP000263993"/>
    </source>
</evidence>
<proteinExistence type="predicted"/>
<accession>A0A371B0A5</accession>
<protein>
    <submittedName>
        <fullName evidence="1">Uncharacterized protein</fullName>
    </submittedName>
</protein>
<dbReference type="RefSeq" id="WP_115518955.1">
    <property type="nucleotide sequence ID" value="NZ_QRGO01000004.1"/>
</dbReference>
<evidence type="ECO:0000313" key="1">
    <source>
        <dbReference type="EMBL" id="RDV01029.1"/>
    </source>
</evidence>
<dbReference type="Proteomes" id="UP000263993">
    <property type="component" value="Unassembled WGS sequence"/>
</dbReference>
<comment type="caution">
    <text evidence="1">The sequence shown here is derived from an EMBL/GenBank/DDBJ whole genome shotgun (WGS) entry which is preliminary data.</text>
</comment>